<sequence length="647" mass="72211">MNILLTALIVALLIWITSHIRTLIRNYRAACATGLPIVICPYDPDSFVFAVVSEPLRPILKAVFPATTITAFEVTCWGWEFHDKGAVHERLGQAFMVVTTGHNRLVCANPSMAHSILARRKDFLHPDISLKTMGLLGPNLVTSKDESWSRQRRIIAPAFNERISLAVWKEGVQQASSLIEHMMSCVSAPQSTTSTVSSTADTSSDSLPGLRAIAINVLTRVAYGRHTPFSISSSYRDPNMSLSYVDGIALVTDLLLAAAFVPSSVLRLPFMPRLSRRLGQALVQLPNLTTDMLDQERLRLSDDVQNNIMTTLLRLSDQAKVDDRNYGIIFTRTEKKHYLTENEIAGNLFILTAAGFDTTSNTMSYALVLLAAYPQWQAWIRAEIDVVLRDHDGRLAQEEYATIFPKLTRCLAIMFETLRLYPAVMVQLQAEFNLIADGFLGGRSYWRTWYQLGIHTNMAFLLRSQSIMTPVLTPGLPSPATLLFFSLPSTSSNPSKPPWTEHAFADIVYGFVIDKAQRENRGQSNLSMQHPEYLCIDLFATASSMVALPGEMKNGYEWRKPLDWAAWLATIASLVIAAGAARLTINQIFEDAATKRNAQSCSLAWSTVGDTTTFQGFAYHASGTRLDYMVDRKEKQDIATRKYFKTL</sequence>
<dbReference type="EMBL" id="PXXK01000077">
    <property type="protein sequence ID" value="RFN52109.1"/>
    <property type="molecule type" value="Genomic_DNA"/>
</dbReference>
<dbReference type="Proteomes" id="UP000265631">
    <property type="component" value="Unassembled WGS sequence"/>
</dbReference>
<dbReference type="GO" id="GO:0005506">
    <property type="term" value="F:iron ion binding"/>
    <property type="evidence" value="ECO:0007669"/>
    <property type="project" value="InterPro"/>
</dbReference>
<dbReference type="SUPFAM" id="SSF48264">
    <property type="entry name" value="Cytochrome P450"/>
    <property type="match status" value="1"/>
</dbReference>
<evidence type="ECO:0000256" key="5">
    <source>
        <dbReference type="SAM" id="Phobius"/>
    </source>
</evidence>
<dbReference type="InterPro" id="IPR001128">
    <property type="entry name" value="Cyt_P450"/>
</dbReference>
<proteinExistence type="inferred from homology"/>
<name>A0A395MY09_9HYPO</name>
<organism evidence="6 7">
    <name type="scientific">Fusarium flagelliforme</name>
    <dbReference type="NCBI Taxonomy" id="2675880"/>
    <lineage>
        <taxon>Eukaryota</taxon>
        <taxon>Fungi</taxon>
        <taxon>Dikarya</taxon>
        <taxon>Ascomycota</taxon>
        <taxon>Pezizomycotina</taxon>
        <taxon>Sordariomycetes</taxon>
        <taxon>Hypocreomycetidae</taxon>
        <taxon>Hypocreales</taxon>
        <taxon>Nectriaceae</taxon>
        <taxon>Fusarium</taxon>
        <taxon>Fusarium incarnatum-equiseti species complex</taxon>
    </lineage>
</organism>
<evidence type="ECO:0000313" key="7">
    <source>
        <dbReference type="Proteomes" id="UP000265631"/>
    </source>
</evidence>
<accession>A0A395MY09</accession>
<dbReference type="InterPro" id="IPR036396">
    <property type="entry name" value="Cyt_P450_sf"/>
</dbReference>
<reference evidence="6 7" key="1">
    <citation type="journal article" date="2018" name="PLoS Pathog.">
        <title>Evolution of structural diversity of trichothecenes, a family of toxins produced by plant pathogenic and entomopathogenic fungi.</title>
        <authorList>
            <person name="Proctor R.H."/>
            <person name="McCormick S.P."/>
            <person name="Kim H.S."/>
            <person name="Cardoza R.E."/>
            <person name="Stanley A.M."/>
            <person name="Lindo L."/>
            <person name="Kelly A."/>
            <person name="Brown D.W."/>
            <person name="Lee T."/>
            <person name="Vaughan M.M."/>
            <person name="Alexander N.J."/>
            <person name="Busman M."/>
            <person name="Gutierrez S."/>
        </authorList>
    </citation>
    <scope>NUCLEOTIDE SEQUENCE [LARGE SCALE GENOMIC DNA]</scope>
    <source>
        <strain evidence="6 7">NRRL 13405</strain>
    </source>
</reference>
<comment type="caution">
    <text evidence="6">The sequence shown here is derived from an EMBL/GenBank/DDBJ whole genome shotgun (WGS) entry which is preliminary data.</text>
</comment>
<evidence type="ECO:0000256" key="4">
    <source>
        <dbReference type="ARBA" id="ARBA00023004"/>
    </source>
</evidence>
<dbReference type="PANTHER" id="PTHR24305">
    <property type="entry name" value="CYTOCHROME P450"/>
    <property type="match status" value="1"/>
</dbReference>
<dbReference type="PRINTS" id="PR00463">
    <property type="entry name" value="EP450I"/>
</dbReference>
<dbReference type="STRING" id="2594813.A0A395MY09"/>
<evidence type="ECO:0000313" key="6">
    <source>
        <dbReference type="EMBL" id="RFN52109.1"/>
    </source>
</evidence>
<dbReference type="PANTHER" id="PTHR24305:SF166">
    <property type="entry name" value="CYTOCHROME P450 12A4, MITOCHONDRIAL-RELATED"/>
    <property type="match status" value="1"/>
</dbReference>
<protein>
    <submittedName>
        <fullName evidence="6">Cytochrome p450</fullName>
    </submittedName>
</protein>
<dbReference type="GO" id="GO:0004497">
    <property type="term" value="F:monooxygenase activity"/>
    <property type="evidence" value="ECO:0007669"/>
    <property type="project" value="InterPro"/>
</dbReference>
<evidence type="ECO:0000256" key="1">
    <source>
        <dbReference type="ARBA" id="ARBA00010617"/>
    </source>
</evidence>
<dbReference type="InterPro" id="IPR050121">
    <property type="entry name" value="Cytochrome_P450_monoxygenase"/>
</dbReference>
<keyword evidence="3" id="KW-0479">Metal-binding</keyword>
<dbReference type="AlphaFoldDB" id="A0A395MY09"/>
<dbReference type="InterPro" id="IPR002401">
    <property type="entry name" value="Cyt_P450_E_grp-I"/>
</dbReference>
<comment type="similarity">
    <text evidence="1">Belongs to the cytochrome P450 family.</text>
</comment>
<dbReference type="Gene3D" id="1.10.630.10">
    <property type="entry name" value="Cytochrome P450"/>
    <property type="match status" value="1"/>
</dbReference>
<dbReference type="GO" id="GO:0016705">
    <property type="term" value="F:oxidoreductase activity, acting on paired donors, with incorporation or reduction of molecular oxygen"/>
    <property type="evidence" value="ECO:0007669"/>
    <property type="project" value="InterPro"/>
</dbReference>
<keyword evidence="4" id="KW-0408">Iron</keyword>
<gene>
    <name evidence="6" type="ORF">FIE12Z_3661</name>
</gene>
<evidence type="ECO:0000256" key="2">
    <source>
        <dbReference type="ARBA" id="ARBA00022617"/>
    </source>
</evidence>
<dbReference type="Pfam" id="PF00067">
    <property type="entry name" value="p450"/>
    <property type="match status" value="1"/>
</dbReference>
<keyword evidence="2" id="KW-0349">Heme</keyword>
<dbReference type="GO" id="GO:0020037">
    <property type="term" value="F:heme binding"/>
    <property type="evidence" value="ECO:0007669"/>
    <property type="project" value="InterPro"/>
</dbReference>
<keyword evidence="5" id="KW-0812">Transmembrane</keyword>
<evidence type="ECO:0000256" key="3">
    <source>
        <dbReference type="ARBA" id="ARBA00022723"/>
    </source>
</evidence>
<feature type="transmembrane region" description="Helical" evidence="5">
    <location>
        <begin position="564"/>
        <end position="585"/>
    </location>
</feature>
<dbReference type="PRINTS" id="PR00385">
    <property type="entry name" value="P450"/>
</dbReference>
<keyword evidence="5" id="KW-1133">Transmembrane helix</keyword>
<keyword evidence="5" id="KW-0472">Membrane</keyword>
<keyword evidence="7" id="KW-1185">Reference proteome</keyword>